<dbReference type="STRING" id="322095.HMPREF3185_00738"/>
<evidence type="ECO:0000259" key="3">
    <source>
        <dbReference type="Pfam" id="PF12146"/>
    </source>
</evidence>
<dbReference type="Proteomes" id="UP000070224">
    <property type="component" value="Unassembled WGS sequence"/>
</dbReference>
<dbReference type="InterPro" id="IPR022742">
    <property type="entry name" value="Hydrolase_4"/>
</dbReference>
<accession>A0A134BAD8</accession>
<dbReference type="AlphaFoldDB" id="A0A134BAD8"/>
<sequence length="287" mass="32204">MKRTFSLLLALMTLTLASSSCSFFRSAGMQSRRHVLPDQRISIEEVYSSRDHLGIYGRLYRPVGVKGRLPLVILSHGFGVTHRDGEGYAELLTRMGYLCYTFDFNGGGRESLSAGATTDMSVLTEQADLNAVIDQLKRRSDVDPRYITLLGLSQGGLVSALTAASRPDDIASLILIYPAFSIPEMARKQWGEYSKIPQVNTFWGMRLGEKYYKDVWNIDPYAVIGRFQGPVLILHGDKDRIVEQSVSDRAATIYKNAEYHVIPGGEHGFSGEAFQQVKRYIQTFMKR</sequence>
<keyword evidence="1" id="KW-0378">Hydrolase</keyword>
<name>A0A134BAD8_9PORP</name>
<dbReference type="EMBL" id="LSDK01000053">
    <property type="protein sequence ID" value="KXB76919.1"/>
    <property type="molecule type" value="Genomic_DNA"/>
</dbReference>
<dbReference type="PANTHER" id="PTHR22946:SF9">
    <property type="entry name" value="POLYKETIDE TRANSFERASE AF380"/>
    <property type="match status" value="1"/>
</dbReference>
<protein>
    <submittedName>
        <fullName evidence="4">Feruloyl esterase family protein</fullName>
    </submittedName>
</protein>
<proteinExistence type="predicted"/>
<dbReference type="SUPFAM" id="SSF53474">
    <property type="entry name" value="alpha/beta-Hydrolases"/>
    <property type="match status" value="1"/>
</dbReference>
<dbReference type="OrthoDB" id="9794348at2"/>
<evidence type="ECO:0000313" key="4">
    <source>
        <dbReference type="EMBL" id="KXB76919.1"/>
    </source>
</evidence>
<dbReference type="PANTHER" id="PTHR22946">
    <property type="entry name" value="DIENELACTONE HYDROLASE DOMAIN-CONTAINING PROTEIN-RELATED"/>
    <property type="match status" value="1"/>
</dbReference>
<dbReference type="Pfam" id="PF12146">
    <property type="entry name" value="Hydrolase_4"/>
    <property type="match status" value="1"/>
</dbReference>
<dbReference type="PATRIC" id="fig|322095.3.peg.730"/>
<dbReference type="RefSeq" id="WP_082713142.1">
    <property type="nucleotide sequence ID" value="NZ_KQ960435.1"/>
</dbReference>
<dbReference type="Gene3D" id="3.40.50.1820">
    <property type="entry name" value="alpha/beta hydrolase"/>
    <property type="match status" value="1"/>
</dbReference>
<reference evidence="5" key="1">
    <citation type="submission" date="2016-01" db="EMBL/GenBank/DDBJ databases">
        <authorList>
            <person name="Mitreva M."/>
            <person name="Pepin K.H."/>
            <person name="Mihindukulasuriya K.A."/>
            <person name="Fulton R."/>
            <person name="Fronick C."/>
            <person name="O'Laughlin M."/>
            <person name="Miner T."/>
            <person name="Herter B."/>
            <person name="Rosa B.A."/>
            <person name="Cordes M."/>
            <person name="Tomlinson C."/>
            <person name="Wollam A."/>
            <person name="Palsikar V.B."/>
            <person name="Mardis E.R."/>
            <person name="Wilson R.K."/>
        </authorList>
    </citation>
    <scope>NUCLEOTIDE SEQUENCE [LARGE SCALE GENOMIC DNA]</scope>
    <source>
        <strain evidence="5">KA00683</strain>
    </source>
</reference>
<evidence type="ECO:0000256" key="1">
    <source>
        <dbReference type="ARBA" id="ARBA00022801"/>
    </source>
</evidence>
<gene>
    <name evidence="4" type="ORF">HMPREF3185_00738</name>
</gene>
<organism evidence="4 5">
    <name type="scientific">Porphyromonas somerae</name>
    <dbReference type="NCBI Taxonomy" id="322095"/>
    <lineage>
        <taxon>Bacteria</taxon>
        <taxon>Pseudomonadati</taxon>
        <taxon>Bacteroidota</taxon>
        <taxon>Bacteroidia</taxon>
        <taxon>Bacteroidales</taxon>
        <taxon>Porphyromonadaceae</taxon>
        <taxon>Porphyromonas</taxon>
    </lineage>
</organism>
<keyword evidence="5" id="KW-1185">Reference proteome</keyword>
<feature type="domain" description="Serine aminopeptidase S33" evidence="3">
    <location>
        <begin position="71"/>
        <end position="186"/>
    </location>
</feature>
<dbReference type="InterPro" id="IPR050261">
    <property type="entry name" value="FrsA_esterase"/>
</dbReference>
<evidence type="ECO:0000256" key="2">
    <source>
        <dbReference type="SAM" id="SignalP"/>
    </source>
</evidence>
<keyword evidence="2" id="KW-0732">Signal</keyword>
<feature type="chain" id="PRO_5007462468" evidence="2">
    <location>
        <begin position="23"/>
        <end position="287"/>
    </location>
</feature>
<comment type="caution">
    <text evidence="4">The sequence shown here is derived from an EMBL/GenBank/DDBJ whole genome shotgun (WGS) entry which is preliminary data.</text>
</comment>
<evidence type="ECO:0000313" key="5">
    <source>
        <dbReference type="Proteomes" id="UP000070224"/>
    </source>
</evidence>
<dbReference type="PROSITE" id="PS51257">
    <property type="entry name" value="PROKAR_LIPOPROTEIN"/>
    <property type="match status" value="1"/>
</dbReference>
<feature type="signal peptide" evidence="2">
    <location>
        <begin position="1"/>
        <end position="22"/>
    </location>
</feature>
<dbReference type="GO" id="GO:0052689">
    <property type="term" value="F:carboxylic ester hydrolase activity"/>
    <property type="evidence" value="ECO:0007669"/>
    <property type="project" value="UniProtKB-ARBA"/>
</dbReference>
<dbReference type="InterPro" id="IPR029058">
    <property type="entry name" value="AB_hydrolase_fold"/>
</dbReference>